<dbReference type="Gene3D" id="2.10.220.10">
    <property type="entry name" value="Hormone Receptor, Insulin-like Growth Factor Receptor 1, Chain A, domain 2"/>
    <property type="match status" value="4"/>
</dbReference>
<organism evidence="2">
    <name type="scientific">Rhodotorula toruloides</name>
    <name type="common">Yeast</name>
    <name type="synonym">Rhodosporidium toruloides</name>
    <dbReference type="NCBI Taxonomy" id="5286"/>
    <lineage>
        <taxon>Eukaryota</taxon>
        <taxon>Fungi</taxon>
        <taxon>Dikarya</taxon>
        <taxon>Basidiomycota</taxon>
        <taxon>Pucciniomycotina</taxon>
        <taxon>Microbotryomycetes</taxon>
        <taxon>Sporidiobolales</taxon>
        <taxon>Sporidiobolaceae</taxon>
        <taxon>Rhodotorula</taxon>
    </lineage>
</organism>
<dbReference type="PANTHER" id="PTHR15332:SF175">
    <property type="entry name" value="PROPROTEIN CONVERTASE SUBTILISIN_KEXIN TYPE 5-LIKE"/>
    <property type="match status" value="1"/>
</dbReference>
<dbReference type="InterPro" id="IPR006212">
    <property type="entry name" value="Furin_repeat"/>
</dbReference>
<dbReference type="AlphaFoldDB" id="A0A061B567"/>
<protein>
    <submittedName>
        <fullName evidence="2">RHTO0S10e04808g1_1</fullName>
    </submittedName>
</protein>
<sequence>MRAPLLWLALAVPALASHDSFFGSSHDIVARAVKAKVIAVDSAPNRTVTKGKTGECTQAYIDNKQSAYCKQSCPPNQWPLYQGGCVCRAPNTLRSGVCQPKCDPGFTLSEDKTLCVCRDGKFLSPASDKCWSRCVTGTFDAKNGTCASCPEPYLACSDAATPTRCINGYFFDGTTCVKDCPANTWPDDAPTKNICRKCADKDALTCSDSGKTSATACMTKYLLNGVCVEATKIPDGSYGDSTDHTVKTCDAGVKTCTCSGKGCATSCGKNKKNDQLLLTPKGECALHCPSGYYADKKDGLCVKCDSTALTCDANGAKTCAKDSAGTQLYLTPTKKCILPWVGPAGYYPDSTTNTFKPCLDGVTTCVGNGDNDALTCGTRSDGTTLFLDLHNGRGQQHRRLSRRDSAPTGTCVEAASCPITTWADPITNVCTLCDPNEIRCKGNGEGSALQCASGSYLTQGGDCVSADACVTSGAFWADDANNVCSTCDAGEAACTGNGAGLATACATNDRDEQLYLYNGDCYTGNACPAAYYPDDNTKSCQACDPGALSCTGPHAATSCGLNSNGERLYLNIDGNCVTAPNCDSSTWSDPATRHCEWCTLIDPDAKTCTSPTVLTCTNKFFYQAACIDPCPTRFWAKSDNHVCTPCTDPDALTCDADGALTCDKLYLWQRQCIPTCPAGTYAVGHVCYPCTDKYGDGAATCDASATLSCKAGYVWLNNYCISEADCYGQPDGFYPKNGYCSACSNDWAYATSCTPAGPTACSSNRFIDRNNKCARVCPNGYAEIDPHGDGVDYIITGQYIDDSGFVSTCRSCIDQFAVVCDQYSGLTTQCYKPRPNHVSVSCPHRA</sequence>
<accession>A0A061B567</accession>
<keyword evidence="1" id="KW-0732">Signal</keyword>
<dbReference type="SUPFAM" id="SSF57184">
    <property type="entry name" value="Growth factor receptor domain"/>
    <property type="match status" value="6"/>
</dbReference>
<dbReference type="InterPro" id="IPR009030">
    <property type="entry name" value="Growth_fac_rcpt_cys_sf"/>
</dbReference>
<name>A0A061B567_RHOTO</name>
<gene>
    <name evidence="2" type="ORF">RHTO0S_10e04808g</name>
</gene>
<feature type="signal peptide" evidence="1">
    <location>
        <begin position="1"/>
        <end position="16"/>
    </location>
</feature>
<dbReference type="EMBL" id="LK052945">
    <property type="protein sequence ID" value="CDR45072.1"/>
    <property type="molecule type" value="Genomic_DNA"/>
</dbReference>
<dbReference type="PANTHER" id="PTHR15332">
    <property type="entry name" value="PROPROTEIN CONVERTASE SUBTILISIN_KEXIN TYPE 5-LIKE"/>
    <property type="match status" value="1"/>
</dbReference>
<feature type="chain" id="PRO_5030001674" evidence="1">
    <location>
        <begin position="17"/>
        <end position="846"/>
    </location>
</feature>
<proteinExistence type="predicted"/>
<evidence type="ECO:0000256" key="1">
    <source>
        <dbReference type="SAM" id="SignalP"/>
    </source>
</evidence>
<evidence type="ECO:0000313" key="2">
    <source>
        <dbReference type="EMBL" id="CDR45072.1"/>
    </source>
</evidence>
<reference evidence="2" key="1">
    <citation type="journal article" date="2014" name="Genome Announc.">
        <title>Draft genome sequence of Rhodosporidium toruloides CECT1137, an oleaginous yeast of biotechnological interest.</title>
        <authorList>
            <person name="Morin N."/>
            <person name="Calcas X."/>
            <person name="Devillers H."/>
            <person name="Durrens P."/>
            <person name="Sherman D.J."/>
            <person name="Nicaud J.-M."/>
            <person name="Neuveglise C."/>
        </authorList>
    </citation>
    <scope>NUCLEOTIDE SEQUENCE</scope>
    <source>
        <strain evidence="2">CECT1137</strain>
    </source>
</reference>
<dbReference type="OrthoDB" id="2519628at2759"/>
<dbReference type="SMART" id="SM00261">
    <property type="entry name" value="FU"/>
    <property type="match status" value="10"/>
</dbReference>